<sequence length="102" mass="11371">MERGVVDDHADRCLAGSFLSMWFLVGNALRIFFHLGNSHRGGPHKAAAAKIGKPHPAEEKHYVELPTTYVVYCTWKDIVTMKWLPMYGSNGCGPSGYSPFPF</sequence>
<dbReference type="EMBL" id="LHQQ01000211">
    <property type="protein sequence ID" value="KOS39251.1"/>
    <property type="molecule type" value="Genomic_DNA"/>
</dbReference>
<proteinExistence type="predicted"/>
<gene>
    <name evidence="2" type="ORF">ACN38_g9905</name>
</gene>
<accession>A0A0M8P2E3</accession>
<keyword evidence="1" id="KW-0812">Transmembrane</keyword>
<evidence type="ECO:0000313" key="2">
    <source>
        <dbReference type="EMBL" id="KOS39251.1"/>
    </source>
</evidence>
<feature type="transmembrane region" description="Helical" evidence="1">
    <location>
        <begin position="14"/>
        <end position="33"/>
    </location>
</feature>
<name>A0A0M8P2E3_9EURO</name>
<evidence type="ECO:0000256" key="1">
    <source>
        <dbReference type="SAM" id="Phobius"/>
    </source>
</evidence>
<comment type="caution">
    <text evidence="2">The sequence shown here is derived from an EMBL/GenBank/DDBJ whole genome shotgun (WGS) entry which is preliminary data.</text>
</comment>
<evidence type="ECO:0000313" key="3">
    <source>
        <dbReference type="Proteomes" id="UP000037696"/>
    </source>
</evidence>
<dbReference type="AlphaFoldDB" id="A0A0M8P2E3"/>
<protein>
    <submittedName>
        <fullName evidence="2">Uncharacterized protein</fullName>
    </submittedName>
</protein>
<reference evidence="2 3" key="1">
    <citation type="submission" date="2015-08" db="EMBL/GenBank/DDBJ databases">
        <title>Genome sequencing of Penicillium nordicum.</title>
        <authorList>
            <person name="Nguyen H.D."/>
            <person name="Seifert K.A."/>
        </authorList>
    </citation>
    <scope>NUCLEOTIDE SEQUENCE [LARGE SCALE GENOMIC DNA]</scope>
    <source>
        <strain evidence="2 3">DAOMC 185683</strain>
    </source>
</reference>
<keyword evidence="1" id="KW-0472">Membrane</keyword>
<dbReference type="Proteomes" id="UP000037696">
    <property type="component" value="Unassembled WGS sequence"/>
</dbReference>
<organism evidence="2 3">
    <name type="scientific">Penicillium nordicum</name>
    <dbReference type="NCBI Taxonomy" id="229535"/>
    <lineage>
        <taxon>Eukaryota</taxon>
        <taxon>Fungi</taxon>
        <taxon>Dikarya</taxon>
        <taxon>Ascomycota</taxon>
        <taxon>Pezizomycotina</taxon>
        <taxon>Eurotiomycetes</taxon>
        <taxon>Eurotiomycetidae</taxon>
        <taxon>Eurotiales</taxon>
        <taxon>Aspergillaceae</taxon>
        <taxon>Penicillium</taxon>
    </lineage>
</organism>
<keyword evidence="3" id="KW-1185">Reference proteome</keyword>
<keyword evidence="1" id="KW-1133">Transmembrane helix</keyword>